<dbReference type="InterPro" id="IPR032466">
    <property type="entry name" value="Metal_Hydrolase"/>
</dbReference>
<dbReference type="GO" id="GO:0016810">
    <property type="term" value="F:hydrolase activity, acting on carbon-nitrogen (but not peptide) bonds"/>
    <property type="evidence" value="ECO:0007669"/>
    <property type="project" value="InterPro"/>
</dbReference>
<dbReference type="InterPro" id="IPR011990">
    <property type="entry name" value="TPR-like_helical_dom_sf"/>
</dbReference>
<dbReference type="Gene3D" id="1.25.40.10">
    <property type="entry name" value="Tetratricopeptide repeat domain"/>
    <property type="match status" value="1"/>
</dbReference>
<dbReference type="SUPFAM" id="SSF51338">
    <property type="entry name" value="Composite domain of metallo-dependent hydrolases"/>
    <property type="match status" value="1"/>
</dbReference>
<name>A0A3L9Z1Y2_9FLAO</name>
<organism evidence="3 4">
    <name type="scientific">Ulvibacter antarcticus</name>
    <dbReference type="NCBI Taxonomy" id="442714"/>
    <lineage>
        <taxon>Bacteria</taxon>
        <taxon>Pseudomonadati</taxon>
        <taxon>Bacteroidota</taxon>
        <taxon>Flavobacteriia</taxon>
        <taxon>Flavobacteriales</taxon>
        <taxon>Flavobacteriaceae</taxon>
        <taxon>Ulvibacter</taxon>
    </lineage>
</organism>
<dbReference type="Pfam" id="PF01979">
    <property type="entry name" value="Amidohydro_1"/>
    <property type="match status" value="1"/>
</dbReference>
<sequence length="687" mass="77588">MKYFVFLATLAMLILTCSNKPDYDLAITNVKIFDSKTKTVAINKTVLIKADTIAAIIDVDNSFSAKQTINGNNRLLTPGFIDTHVHLIGNYGVDADLPSDHLEDDGLKMIRDLTAYHYLNYGVTTIIDMGQPETWMDLTLNWQKNPEPHYPNLYINGGSIVSDEDRRQPSHHIEVMNPEDGRKKVRDYAAKGMKYMKLYSKLRKPDYEAMADEAKKQGIIINSHVDNNVVTIGEAMDYGVKNFEHFFTLTPSVLSYDDHWPLMNEKFGIKMNSSIDEFAAQMVFFFGYIKTKPEIEAKLFALFDKMASEGATLSSALNVLASASGQSDFFTSFEYFPIRNSPMVSYSEAQQKQLDDAYQTMTNYLKIAYDKGVSLRIGTDCRFGGRALLSELILLNKAGFSIEDVLQMATLNGYRAMDLDKNYGSIEVGKKADLLLFEKDPFDNVKNILSEKTVIKDGQVFMLKKSVGHELMQLMITVGPENGKNWFVNALSDDTYGELESSELRNTVKELIGGGKIAEAMTAHELYIEHFPNRTFTIDGTILTNVAYRLAREGKTALLAKFHEFNRINFPEAQKFLGLSVYMAIINKGITAGEVEFEKNRNNPEYKLDENEMNGVGYLFLQKDKTKEAIAVFKMNVSAFPESWNVYDSLGEAYLTDGNKMLAKKNYLKSLELNPENNYAIEALKKL</sequence>
<dbReference type="EMBL" id="REFC01000012">
    <property type="protein sequence ID" value="RMA64368.1"/>
    <property type="molecule type" value="Genomic_DNA"/>
</dbReference>
<feature type="repeat" description="TPR" evidence="1">
    <location>
        <begin position="644"/>
        <end position="677"/>
    </location>
</feature>
<proteinExistence type="predicted"/>
<dbReference type="SUPFAM" id="SSF48452">
    <property type="entry name" value="TPR-like"/>
    <property type="match status" value="1"/>
</dbReference>
<comment type="caution">
    <text evidence="3">The sequence shown here is derived from an EMBL/GenBank/DDBJ whole genome shotgun (WGS) entry which is preliminary data.</text>
</comment>
<dbReference type="RefSeq" id="WP_121906817.1">
    <property type="nucleotide sequence ID" value="NZ_REFC01000012.1"/>
</dbReference>
<dbReference type="InterPro" id="IPR011059">
    <property type="entry name" value="Metal-dep_hydrolase_composite"/>
</dbReference>
<accession>A0A3L9Z1Y2</accession>
<dbReference type="AlphaFoldDB" id="A0A3L9Z1Y2"/>
<dbReference type="Proteomes" id="UP000271339">
    <property type="component" value="Unassembled WGS sequence"/>
</dbReference>
<evidence type="ECO:0000256" key="1">
    <source>
        <dbReference type="PROSITE-ProRule" id="PRU00339"/>
    </source>
</evidence>
<dbReference type="InterPro" id="IPR051781">
    <property type="entry name" value="Metallo-dep_Hydrolase"/>
</dbReference>
<dbReference type="SUPFAM" id="SSF51556">
    <property type="entry name" value="Metallo-dependent hydrolases"/>
    <property type="match status" value="1"/>
</dbReference>
<evidence type="ECO:0000313" key="3">
    <source>
        <dbReference type="EMBL" id="RMA64368.1"/>
    </source>
</evidence>
<dbReference type="PANTHER" id="PTHR43135">
    <property type="entry name" value="ALPHA-D-RIBOSE 1-METHYLPHOSPHONATE 5-TRIPHOSPHATE DIPHOSPHATASE"/>
    <property type="match status" value="1"/>
</dbReference>
<dbReference type="PANTHER" id="PTHR43135:SF3">
    <property type="entry name" value="ALPHA-D-RIBOSE 1-METHYLPHOSPHONATE 5-TRIPHOSPHATE DIPHOSPHATASE"/>
    <property type="match status" value="1"/>
</dbReference>
<dbReference type="InterPro" id="IPR019734">
    <property type="entry name" value="TPR_rpt"/>
</dbReference>
<keyword evidence="1" id="KW-0802">TPR repeat</keyword>
<dbReference type="Gene3D" id="3.20.20.140">
    <property type="entry name" value="Metal-dependent hydrolases"/>
    <property type="match status" value="2"/>
</dbReference>
<dbReference type="OrthoDB" id="9815657at2"/>
<feature type="domain" description="Amidohydrolase-related" evidence="2">
    <location>
        <begin position="76"/>
        <end position="460"/>
    </location>
</feature>
<protein>
    <submittedName>
        <fullName evidence="3">Amidohydrolase family protein</fullName>
    </submittedName>
</protein>
<dbReference type="InterPro" id="IPR006680">
    <property type="entry name" value="Amidohydro-rel"/>
</dbReference>
<reference evidence="3 4" key="1">
    <citation type="submission" date="2018-10" db="EMBL/GenBank/DDBJ databases">
        <title>Genomic Encyclopedia of Archaeal and Bacterial Type Strains, Phase II (KMG-II): from individual species to whole genera.</title>
        <authorList>
            <person name="Goeker M."/>
        </authorList>
    </citation>
    <scope>NUCLEOTIDE SEQUENCE [LARGE SCALE GENOMIC DNA]</scope>
    <source>
        <strain evidence="3 4">DSM 23424</strain>
    </source>
</reference>
<keyword evidence="4" id="KW-1185">Reference proteome</keyword>
<evidence type="ECO:0000259" key="2">
    <source>
        <dbReference type="Pfam" id="PF01979"/>
    </source>
</evidence>
<gene>
    <name evidence="3" type="ORF">BXY75_1243</name>
</gene>
<keyword evidence="3" id="KW-0378">Hydrolase</keyword>
<dbReference type="PROSITE" id="PS50005">
    <property type="entry name" value="TPR"/>
    <property type="match status" value="1"/>
</dbReference>
<evidence type="ECO:0000313" key="4">
    <source>
        <dbReference type="Proteomes" id="UP000271339"/>
    </source>
</evidence>